<keyword evidence="1 4" id="KW-0547">Nucleotide-binding</keyword>
<gene>
    <name evidence="6" type="ORF">TRFO_30448</name>
</gene>
<dbReference type="SUPFAM" id="SSF81901">
    <property type="entry name" value="HCP-like"/>
    <property type="match status" value="3"/>
</dbReference>
<evidence type="ECO:0000256" key="4">
    <source>
        <dbReference type="PROSITE-ProRule" id="PRU10141"/>
    </source>
</evidence>
<keyword evidence="7" id="KW-1185">Reference proteome</keyword>
<dbReference type="GeneID" id="94842064"/>
<dbReference type="AlphaFoldDB" id="A0A1J4JY58"/>
<dbReference type="InterPro" id="IPR000719">
    <property type="entry name" value="Prot_kinase_dom"/>
</dbReference>
<dbReference type="SUPFAM" id="SSF56112">
    <property type="entry name" value="Protein kinase-like (PK-like)"/>
    <property type="match status" value="1"/>
</dbReference>
<dbReference type="PROSITE" id="PS00108">
    <property type="entry name" value="PROTEIN_KINASE_ST"/>
    <property type="match status" value="1"/>
</dbReference>
<dbReference type="InterPro" id="IPR008271">
    <property type="entry name" value="Ser/Thr_kinase_AS"/>
</dbReference>
<dbReference type="GO" id="GO:0005524">
    <property type="term" value="F:ATP binding"/>
    <property type="evidence" value="ECO:0007669"/>
    <property type="project" value="UniProtKB-UniRule"/>
</dbReference>
<dbReference type="Pfam" id="PF08238">
    <property type="entry name" value="Sel1"/>
    <property type="match status" value="10"/>
</dbReference>
<organism evidence="6 7">
    <name type="scientific">Tritrichomonas foetus</name>
    <dbReference type="NCBI Taxonomy" id="1144522"/>
    <lineage>
        <taxon>Eukaryota</taxon>
        <taxon>Metamonada</taxon>
        <taxon>Parabasalia</taxon>
        <taxon>Tritrichomonadida</taxon>
        <taxon>Tritrichomonadidae</taxon>
        <taxon>Tritrichomonas</taxon>
    </lineage>
</organism>
<dbReference type="SMART" id="SM00220">
    <property type="entry name" value="S_TKc"/>
    <property type="match status" value="1"/>
</dbReference>
<feature type="domain" description="Protein kinase" evidence="5">
    <location>
        <begin position="200"/>
        <end position="457"/>
    </location>
</feature>
<dbReference type="InterPro" id="IPR017441">
    <property type="entry name" value="Protein_kinase_ATP_BS"/>
</dbReference>
<dbReference type="EMBL" id="MLAK01000867">
    <property type="protein sequence ID" value="OHT02446.1"/>
    <property type="molecule type" value="Genomic_DNA"/>
</dbReference>
<name>A0A1J4JY58_9EUKA</name>
<evidence type="ECO:0000256" key="2">
    <source>
        <dbReference type="ARBA" id="ARBA00022840"/>
    </source>
</evidence>
<dbReference type="GO" id="GO:0036503">
    <property type="term" value="P:ERAD pathway"/>
    <property type="evidence" value="ECO:0007669"/>
    <property type="project" value="TreeGrafter"/>
</dbReference>
<dbReference type="InterPro" id="IPR006597">
    <property type="entry name" value="Sel1-like"/>
</dbReference>
<reference evidence="6" key="1">
    <citation type="submission" date="2016-10" db="EMBL/GenBank/DDBJ databases">
        <authorList>
            <person name="Benchimol M."/>
            <person name="Almeida L.G."/>
            <person name="Vasconcelos A.T."/>
            <person name="Perreira-Neves A."/>
            <person name="Rosa I.A."/>
            <person name="Tasca T."/>
            <person name="Bogo M.R."/>
            <person name="de Souza W."/>
        </authorList>
    </citation>
    <scope>NUCLEOTIDE SEQUENCE [LARGE SCALE GENOMIC DNA]</scope>
    <source>
        <strain evidence="6">K</strain>
    </source>
</reference>
<dbReference type="InterPro" id="IPR011009">
    <property type="entry name" value="Kinase-like_dom_sf"/>
</dbReference>
<evidence type="ECO:0000313" key="7">
    <source>
        <dbReference type="Proteomes" id="UP000179807"/>
    </source>
</evidence>
<comment type="caution">
    <text evidence="6">The sequence shown here is derived from an EMBL/GenBank/DDBJ whole genome shotgun (WGS) entry which is preliminary data.</text>
</comment>
<dbReference type="SMART" id="SM00671">
    <property type="entry name" value="SEL1"/>
    <property type="match status" value="10"/>
</dbReference>
<accession>A0A1J4JY58</accession>
<comment type="similarity">
    <text evidence="3">Belongs to the sel-1 family.</text>
</comment>
<dbReference type="GO" id="GO:0005789">
    <property type="term" value="C:endoplasmic reticulum membrane"/>
    <property type="evidence" value="ECO:0007669"/>
    <property type="project" value="TreeGrafter"/>
</dbReference>
<dbReference type="RefSeq" id="XP_068355582.1">
    <property type="nucleotide sequence ID" value="XM_068507360.1"/>
</dbReference>
<evidence type="ECO:0000313" key="6">
    <source>
        <dbReference type="EMBL" id="OHT02446.1"/>
    </source>
</evidence>
<dbReference type="OrthoDB" id="1405469at2759"/>
<dbReference type="PANTHER" id="PTHR11102">
    <property type="entry name" value="SEL-1-LIKE PROTEIN"/>
    <property type="match status" value="1"/>
</dbReference>
<protein>
    <recommendedName>
        <fullName evidence="5">Protein kinase domain-containing protein</fullName>
    </recommendedName>
</protein>
<dbReference type="Gene3D" id="1.25.40.10">
    <property type="entry name" value="Tetratricopeptide repeat domain"/>
    <property type="match status" value="2"/>
</dbReference>
<dbReference type="InterPro" id="IPR011990">
    <property type="entry name" value="TPR-like_helical_dom_sf"/>
</dbReference>
<feature type="binding site" evidence="4">
    <location>
        <position position="230"/>
    </location>
    <ligand>
        <name>ATP</name>
        <dbReference type="ChEBI" id="CHEBI:30616"/>
    </ligand>
</feature>
<dbReference type="InterPro" id="IPR050767">
    <property type="entry name" value="Sel1_AlgK"/>
</dbReference>
<sequence>MDVLTKVNYLKNFQIESIFTSISSEFFKNLKNSLNLKPLVVINCYLTKETQSFYFCFMSQSHNCVLFVTQENITILKEILNLLKETTTIFANPTIYKEISQKMNFPEFDGQIDQTTEEQIQQEKEKFSEYYFTKIFISDQNFSQSFQVNENGNLSNQEFLYLTIPCFLIFYIRRHFFPTKYFVDNRFFSAEIGELRLNDFLELRSIGSGGFSQVIMALHLPSGLLLSIKKYIYNRRGKSGIPSEEEKHFNKEKEAYKKINHPCIVKFYGTMAQKTPGQLNIHMIVLSFMSGGELTNRIKHLNDPTEKTIIATQILYAIDYLHSHGIMHRDIKPSNILLDNNGNAVLCDFGTSCGYLSEEEIIHESGSFLYMSPEQMLEETYSFQTDLYSFGLVLYEICTGYNDYAQLGLNNIIEKRSSGEIPKLDVHHGSIIEIYKMCLNNAPEQRSSSFYLVHLLIEKKMFYNKANTQKIKEVVNILNQEESVPPPERGDVKFMIETANKGMAESIFQLGYTYYAGIMFPEDKKKAFELFSKAAEQEHSFANCYLGFMYLKGEYVNMDLKEAYKCFERASLKDNRVALFNLGLLYIRGQGVQKSIEKAIHYFRKSSELDDYFAFYQLGKIEYNFKNYKAAYELFLKGANGSSVPCLFELGMMHLKGIYVDKNLEIGYQYMKQVKISQNTFSQFMLGKMYYDGDGVPVNKAKAYKYFKKSADQKHNAALYFVGKMHLEGDFVDKDINLAREYFLQSSALNNDMANYELGIMEINEGNFESGFKRIVYAAEKNNIPAALIAANEYFLGINAKRDIHKAIIYYQKAEKSREINPSFSQLGLIYEFGIGGTIQTIDKAINHYLIGVKKNCPLSMFRLALYDFRNNKNMRSAVSLMKNAAQSGNPVANFQYGLYCYKHNRVIESKHYFQFASNCGISEATYIIASEVEKGYQFGRKNLQTAISLYKKAASVYSIDAEKRLKELNQKFIVKKPTKCQNFENKTEEHAWTNHFFECLTCGIVGGPKICCCCARWCHFGHEIIDLGIIPDGRCFCDINGTPCQSTG</sequence>
<dbReference type="CDD" id="cd19671">
    <property type="entry name" value="UBR-box_UBR4_5_6_7"/>
    <property type="match status" value="1"/>
</dbReference>
<dbReference type="Gene3D" id="1.10.510.10">
    <property type="entry name" value="Transferase(Phosphotransferase) domain 1"/>
    <property type="match status" value="1"/>
</dbReference>
<evidence type="ECO:0000256" key="3">
    <source>
        <dbReference type="ARBA" id="ARBA00038101"/>
    </source>
</evidence>
<dbReference type="PROSITE" id="PS00107">
    <property type="entry name" value="PROTEIN_KINASE_ATP"/>
    <property type="match status" value="1"/>
</dbReference>
<dbReference type="Proteomes" id="UP000179807">
    <property type="component" value="Unassembled WGS sequence"/>
</dbReference>
<dbReference type="PANTHER" id="PTHR11102:SF147">
    <property type="entry name" value="SEL1L ADAPTOR SUBUNIT OF ERAD E3 UBIQUITIN LIGASE"/>
    <property type="match status" value="1"/>
</dbReference>
<dbReference type="Pfam" id="PF00069">
    <property type="entry name" value="Pkinase"/>
    <property type="match status" value="1"/>
</dbReference>
<proteinExistence type="inferred from homology"/>
<dbReference type="GO" id="GO:0004672">
    <property type="term" value="F:protein kinase activity"/>
    <property type="evidence" value="ECO:0007669"/>
    <property type="project" value="InterPro"/>
</dbReference>
<evidence type="ECO:0000259" key="5">
    <source>
        <dbReference type="PROSITE" id="PS50011"/>
    </source>
</evidence>
<dbReference type="PROSITE" id="PS50011">
    <property type="entry name" value="PROTEIN_KINASE_DOM"/>
    <property type="match status" value="1"/>
</dbReference>
<evidence type="ECO:0000256" key="1">
    <source>
        <dbReference type="ARBA" id="ARBA00022741"/>
    </source>
</evidence>
<dbReference type="VEuPathDB" id="TrichDB:TRFO_30448"/>
<keyword evidence="2 4" id="KW-0067">ATP-binding</keyword>